<dbReference type="GO" id="GO:0008237">
    <property type="term" value="F:metallopeptidase activity"/>
    <property type="evidence" value="ECO:0007669"/>
    <property type="project" value="InterPro"/>
</dbReference>
<sequence>MTGSPSSSFPSVSVKVPAMNIAIFAFAFYCISAFALPMQKQIQRSGASAGCISKYYNKDLGPLEILMMPLGEKLWLRAWLGMHMSNLLHMEGVDLAEVTQTETDRYKRSIPQMPDTENESKTRKNALEYIAPYSYHLTFMPKVEEATFHGILQINITCLHPTNSIILHADSNMKLDELTIKRLSSVNVSDRDPFHNEHERRAQEHLEISKIVWTEILSNCEIFLQDSLVKSAQYQIDIKYHSPIIKENEGIIFHRYSPDDPEKRSWFLGTNLKHGNVIKIFPCFHASKYKATFKIKVIHPAGMAAISSSPLLILEQMSEMPGWVRSHFKVTPPMDPSSLSIFILNSFHFDQVSATTDGGIIIQGFIRGFSTPVVQDTIEYMTAAVPFLEQRLGVSFPAPQLNVIFLPNMTHTAVDFWGMILAGTEVTPVGMLVYLLKQWFGHFVTAENINEEYVTTSLAHYYSYFCSLDLQESCEAGSNHMFASHADFVSLLDVKDRMTAQEFRDQKMVLFLRMLNFSLSEQSFQRGIQVFLKYRSYSTFVEEDLWDALDIQAWSDGTLDRTISTKDISVVWLSQDVLPLVTISTDTENKTLRIEQEVFVRHWPYTIRGHKNIMWQIPIPFTTQNNLMDGKPGSLYWLKEKQNVIEEDVDAFGDYFIGNYNNIGMYIVSYDESNWKALSESLLHDGEIQHFAIPAKTRANLLRNAWYLAVSGHLDFKLALNMTLFLKYENDPSVWKTFAEVYFMVAWKLIGTGVEIKYDRFIGDLLIPIYEKAKQNISRNAKEIQALAYYVLCKAGYEPAMVDARLEFDQWLKAHQEINHGVVGGVLRWIEEDWERGLEHVLHLLEERKLPKVRSFLLSQLAGSPHQEKTERLLSVLLTDPNRVFTKAEIMNVLPAVSSCRTFLEFLTSEWEAIKERYASEPNMWQYILEQAATKCKTPDGVERIEEFYKTHQNDLGISGNSLKHDIEIARRKMEVVYYQIPEFEEVLNQFLG</sequence>
<dbReference type="SUPFAM" id="SSF63737">
    <property type="entry name" value="Leukotriene A4 hydrolase N-terminal domain"/>
    <property type="match status" value="1"/>
</dbReference>
<accession>A0AAN9YV62</accession>
<feature type="domain" description="Peptidase M1 membrane alanine aminopeptidase" evidence="3">
    <location>
        <begin position="436"/>
        <end position="551"/>
    </location>
</feature>
<comment type="similarity">
    <text evidence="1">Belongs to the peptidase M1 family.</text>
</comment>
<dbReference type="Pfam" id="PF01433">
    <property type="entry name" value="Peptidase_M1"/>
    <property type="match status" value="1"/>
</dbReference>
<protein>
    <recommendedName>
        <fullName evidence="8">Aminopeptidase</fullName>
    </recommendedName>
</protein>
<dbReference type="InterPro" id="IPR045357">
    <property type="entry name" value="Aminopeptidase_N-like_N"/>
</dbReference>
<evidence type="ECO:0000259" key="3">
    <source>
        <dbReference type="Pfam" id="PF01433"/>
    </source>
</evidence>
<proteinExistence type="inferred from homology"/>
<reference evidence="6 7" key="1">
    <citation type="submission" date="2024-03" db="EMBL/GenBank/DDBJ databases">
        <title>The genome assembly and annotation of the cricket Gryllus longicercus Weissman &amp; Gray.</title>
        <authorList>
            <person name="Szrajer S."/>
            <person name="Gray D."/>
            <person name="Ylla G."/>
        </authorList>
    </citation>
    <scope>NUCLEOTIDE SEQUENCE [LARGE SCALE GENOMIC DNA]</scope>
    <source>
        <strain evidence="6">DAG 2021-001</strain>
        <tissue evidence="6">Whole body minus gut</tissue>
    </source>
</reference>
<dbReference type="InterPro" id="IPR024571">
    <property type="entry name" value="ERAP1-like_C_dom"/>
</dbReference>
<organism evidence="6 7">
    <name type="scientific">Gryllus longicercus</name>
    <dbReference type="NCBI Taxonomy" id="2509291"/>
    <lineage>
        <taxon>Eukaryota</taxon>
        <taxon>Metazoa</taxon>
        <taxon>Ecdysozoa</taxon>
        <taxon>Arthropoda</taxon>
        <taxon>Hexapoda</taxon>
        <taxon>Insecta</taxon>
        <taxon>Pterygota</taxon>
        <taxon>Neoptera</taxon>
        <taxon>Polyneoptera</taxon>
        <taxon>Orthoptera</taxon>
        <taxon>Ensifera</taxon>
        <taxon>Gryllidea</taxon>
        <taxon>Grylloidea</taxon>
        <taxon>Gryllidae</taxon>
        <taxon>Gryllinae</taxon>
        <taxon>Gryllus</taxon>
    </lineage>
</organism>
<dbReference type="PANTHER" id="PTHR11533:SF18">
    <property type="entry name" value="FI02158P"/>
    <property type="match status" value="1"/>
</dbReference>
<dbReference type="GO" id="GO:0008270">
    <property type="term" value="F:zinc ion binding"/>
    <property type="evidence" value="ECO:0007669"/>
    <property type="project" value="InterPro"/>
</dbReference>
<evidence type="ECO:0000259" key="4">
    <source>
        <dbReference type="Pfam" id="PF11838"/>
    </source>
</evidence>
<dbReference type="PANTHER" id="PTHR11533">
    <property type="entry name" value="PROTEASE M1 ZINC METALLOPROTEASE"/>
    <property type="match status" value="1"/>
</dbReference>
<name>A0AAN9YV62_9ORTH</name>
<dbReference type="EMBL" id="JAZDUA010000607">
    <property type="protein sequence ID" value="KAK7790612.1"/>
    <property type="molecule type" value="Genomic_DNA"/>
</dbReference>
<dbReference type="InterPro" id="IPR027268">
    <property type="entry name" value="Peptidase_M4/M1_CTD_sf"/>
</dbReference>
<dbReference type="InterPro" id="IPR050344">
    <property type="entry name" value="Peptidase_M1_aminopeptidases"/>
</dbReference>
<dbReference type="SUPFAM" id="SSF55486">
    <property type="entry name" value="Metalloproteases ('zincins'), catalytic domain"/>
    <property type="match status" value="1"/>
</dbReference>
<keyword evidence="7" id="KW-1185">Reference proteome</keyword>
<dbReference type="InterPro" id="IPR014782">
    <property type="entry name" value="Peptidase_M1_dom"/>
</dbReference>
<evidence type="ECO:0000313" key="7">
    <source>
        <dbReference type="Proteomes" id="UP001378592"/>
    </source>
</evidence>
<dbReference type="GO" id="GO:0016020">
    <property type="term" value="C:membrane"/>
    <property type="evidence" value="ECO:0007669"/>
    <property type="project" value="TreeGrafter"/>
</dbReference>
<keyword evidence="2" id="KW-0812">Transmembrane</keyword>
<dbReference type="Gene3D" id="2.60.40.1910">
    <property type="match status" value="1"/>
</dbReference>
<feature type="domain" description="Aminopeptidase N-like N-terminal" evidence="5">
    <location>
        <begin position="132"/>
        <end position="334"/>
    </location>
</feature>
<dbReference type="InterPro" id="IPR042097">
    <property type="entry name" value="Aminopeptidase_N-like_N_sf"/>
</dbReference>
<comment type="caution">
    <text evidence="6">The sequence shown here is derived from an EMBL/GenBank/DDBJ whole genome shotgun (WGS) entry which is preliminary data.</text>
</comment>
<feature type="domain" description="ERAP1-like C-terminal" evidence="4">
    <location>
        <begin position="656"/>
        <end position="972"/>
    </location>
</feature>
<keyword evidence="2" id="KW-0472">Membrane</keyword>
<evidence type="ECO:0000256" key="1">
    <source>
        <dbReference type="ARBA" id="ARBA00010136"/>
    </source>
</evidence>
<evidence type="ECO:0008006" key="8">
    <source>
        <dbReference type="Google" id="ProtNLM"/>
    </source>
</evidence>
<dbReference type="Gene3D" id="2.60.40.1730">
    <property type="entry name" value="tricorn interacting facor f3 domain"/>
    <property type="match status" value="1"/>
</dbReference>
<evidence type="ECO:0000259" key="5">
    <source>
        <dbReference type="Pfam" id="PF17900"/>
    </source>
</evidence>
<dbReference type="GO" id="GO:0005737">
    <property type="term" value="C:cytoplasm"/>
    <property type="evidence" value="ECO:0007669"/>
    <property type="project" value="TreeGrafter"/>
</dbReference>
<dbReference type="GO" id="GO:0005615">
    <property type="term" value="C:extracellular space"/>
    <property type="evidence" value="ECO:0007669"/>
    <property type="project" value="TreeGrafter"/>
</dbReference>
<dbReference type="Gene3D" id="1.25.50.20">
    <property type="match status" value="1"/>
</dbReference>
<dbReference type="Pfam" id="PF17900">
    <property type="entry name" value="Peptidase_M1_N"/>
    <property type="match status" value="1"/>
</dbReference>
<feature type="transmembrane region" description="Helical" evidence="2">
    <location>
        <begin position="16"/>
        <end position="36"/>
    </location>
</feature>
<dbReference type="Pfam" id="PF11838">
    <property type="entry name" value="ERAP1_C"/>
    <property type="match status" value="1"/>
</dbReference>
<gene>
    <name evidence="6" type="ORF">R5R35_008068</name>
</gene>
<dbReference type="Gene3D" id="1.10.390.10">
    <property type="entry name" value="Neutral Protease Domain 2"/>
    <property type="match status" value="1"/>
</dbReference>
<evidence type="ECO:0000313" key="6">
    <source>
        <dbReference type="EMBL" id="KAK7790612.1"/>
    </source>
</evidence>
<keyword evidence="2" id="KW-1133">Transmembrane helix</keyword>
<evidence type="ECO:0000256" key="2">
    <source>
        <dbReference type="SAM" id="Phobius"/>
    </source>
</evidence>
<dbReference type="AlphaFoldDB" id="A0AAN9YV62"/>
<dbReference type="Proteomes" id="UP001378592">
    <property type="component" value="Unassembled WGS sequence"/>
</dbReference>